<dbReference type="EMBL" id="QGGY01000016">
    <property type="protein sequence ID" value="PWJ72709.1"/>
    <property type="molecule type" value="Genomic_DNA"/>
</dbReference>
<dbReference type="PROSITE" id="PS50928">
    <property type="entry name" value="ABC_TM1"/>
    <property type="match status" value="1"/>
</dbReference>
<evidence type="ECO:0000256" key="7">
    <source>
        <dbReference type="RuleBase" id="RU363032"/>
    </source>
</evidence>
<keyword evidence="5 7" id="KW-1133">Transmembrane helix</keyword>
<gene>
    <name evidence="9" type="ORF">C7383_11623</name>
</gene>
<feature type="transmembrane region" description="Helical" evidence="7">
    <location>
        <begin position="115"/>
        <end position="135"/>
    </location>
</feature>
<evidence type="ECO:0000256" key="1">
    <source>
        <dbReference type="ARBA" id="ARBA00004651"/>
    </source>
</evidence>
<dbReference type="Gene3D" id="1.10.3720.10">
    <property type="entry name" value="MetI-like"/>
    <property type="match status" value="1"/>
</dbReference>
<feature type="transmembrane region" description="Helical" evidence="7">
    <location>
        <begin position="191"/>
        <end position="213"/>
    </location>
</feature>
<evidence type="ECO:0000313" key="9">
    <source>
        <dbReference type="EMBL" id="PWJ72709.1"/>
    </source>
</evidence>
<dbReference type="Proteomes" id="UP000245412">
    <property type="component" value="Unassembled WGS sequence"/>
</dbReference>
<dbReference type="SUPFAM" id="SSF161098">
    <property type="entry name" value="MetI-like"/>
    <property type="match status" value="1"/>
</dbReference>
<accession>A0AB73SZ53</accession>
<feature type="transmembrane region" description="Helical" evidence="7">
    <location>
        <begin position="21"/>
        <end position="43"/>
    </location>
</feature>
<sequence length="285" mass="31758">MSKTLFKSKKSRRIAGSTLRYILLITLALFILVPVLWMVSTAFKTEAETYSPNPIWIPTEITLDSFKKFWGLYNFGTMTKNSLVACLGSMIICTACSCLAGYGVTRFHFKGKKTFMGFLLVTQMFPSVMLVVPFYSVLTKYHLTNSLIGLIIVYAATNIAFSTWMMTSYFKTIPVELDEAARVDGASSFMIFRKIILPLTVPGIAAVAIFVLINGWNEYMYSSVLISKDSLKTLTVGIVALNTQNQVHWNDMMAASSVSCIPLIILFLCFQKYFIAGMTSGAVKN</sequence>
<comment type="subcellular location">
    <subcellularLocation>
        <location evidence="1 7">Cell membrane</location>
        <topology evidence="1 7">Multi-pass membrane protein</topology>
    </subcellularLocation>
</comment>
<feature type="transmembrane region" description="Helical" evidence="7">
    <location>
        <begin position="252"/>
        <end position="270"/>
    </location>
</feature>
<dbReference type="CDD" id="cd06261">
    <property type="entry name" value="TM_PBP2"/>
    <property type="match status" value="1"/>
</dbReference>
<proteinExistence type="inferred from homology"/>
<evidence type="ECO:0000256" key="6">
    <source>
        <dbReference type="ARBA" id="ARBA00023136"/>
    </source>
</evidence>
<keyword evidence="10" id="KW-1185">Reference proteome</keyword>
<feature type="domain" description="ABC transmembrane type-1" evidence="8">
    <location>
        <begin position="79"/>
        <end position="270"/>
    </location>
</feature>
<evidence type="ECO:0000256" key="3">
    <source>
        <dbReference type="ARBA" id="ARBA00022475"/>
    </source>
</evidence>
<keyword evidence="2 7" id="KW-0813">Transport</keyword>
<evidence type="ECO:0000256" key="2">
    <source>
        <dbReference type="ARBA" id="ARBA00022448"/>
    </source>
</evidence>
<evidence type="ECO:0000256" key="5">
    <source>
        <dbReference type="ARBA" id="ARBA00022989"/>
    </source>
</evidence>
<keyword evidence="6 7" id="KW-0472">Membrane</keyword>
<name>A0AB73SZ53_9FIRM</name>
<protein>
    <submittedName>
        <fullName evidence="9">Carbohydrate ABC transporter membrane protein 2 (CUT1 family)</fullName>
    </submittedName>
</protein>
<dbReference type="GO" id="GO:0055085">
    <property type="term" value="P:transmembrane transport"/>
    <property type="evidence" value="ECO:0007669"/>
    <property type="project" value="InterPro"/>
</dbReference>
<dbReference type="GO" id="GO:0005886">
    <property type="term" value="C:plasma membrane"/>
    <property type="evidence" value="ECO:0007669"/>
    <property type="project" value="UniProtKB-SubCell"/>
</dbReference>
<evidence type="ECO:0000313" key="10">
    <source>
        <dbReference type="Proteomes" id="UP000245412"/>
    </source>
</evidence>
<evidence type="ECO:0000256" key="4">
    <source>
        <dbReference type="ARBA" id="ARBA00022692"/>
    </source>
</evidence>
<dbReference type="InterPro" id="IPR050901">
    <property type="entry name" value="BP-dep_ABC_trans_perm"/>
</dbReference>
<dbReference type="InterPro" id="IPR000515">
    <property type="entry name" value="MetI-like"/>
</dbReference>
<organism evidence="9 10">
    <name type="scientific">Murimonas intestini</name>
    <dbReference type="NCBI Taxonomy" id="1337051"/>
    <lineage>
        <taxon>Bacteria</taxon>
        <taxon>Bacillati</taxon>
        <taxon>Bacillota</taxon>
        <taxon>Clostridia</taxon>
        <taxon>Lachnospirales</taxon>
        <taxon>Lachnospiraceae</taxon>
        <taxon>Murimonas</taxon>
    </lineage>
</organism>
<feature type="transmembrane region" description="Helical" evidence="7">
    <location>
        <begin position="147"/>
        <end position="170"/>
    </location>
</feature>
<dbReference type="AlphaFoldDB" id="A0AB73SZ53"/>
<comment type="caution">
    <text evidence="9">The sequence shown here is derived from an EMBL/GenBank/DDBJ whole genome shotgun (WGS) entry which is preliminary data.</text>
</comment>
<dbReference type="InterPro" id="IPR035906">
    <property type="entry name" value="MetI-like_sf"/>
</dbReference>
<keyword evidence="4 7" id="KW-0812">Transmembrane</keyword>
<keyword evidence="3" id="KW-1003">Cell membrane</keyword>
<dbReference type="Pfam" id="PF00528">
    <property type="entry name" value="BPD_transp_1"/>
    <property type="match status" value="1"/>
</dbReference>
<evidence type="ECO:0000259" key="8">
    <source>
        <dbReference type="PROSITE" id="PS50928"/>
    </source>
</evidence>
<comment type="similarity">
    <text evidence="7">Belongs to the binding-protein-dependent transport system permease family.</text>
</comment>
<dbReference type="RefSeq" id="WP_109748179.1">
    <property type="nucleotide sequence ID" value="NZ_CABJAT010000004.1"/>
</dbReference>
<dbReference type="PANTHER" id="PTHR32243">
    <property type="entry name" value="MALTOSE TRANSPORT SYSTEM PERMEASE-RELATED"/>
    <property type="match status" value="1"/>
</dbReference>
<feature type="transmembrane region" description="Helical" evidence="7">
    <location>
        <begin position="82"/>
        <end position="103"/>
    </location>
</feature>
<dbReference type="PANTHER" id="PTHR32243:SF18">
    <property type="entry name" value="INNER MEMBRANE ABC TRANSPORTER PERMEASE PROTEIN YCJP"/>
    <property type="match status" value="1"/>
</dbReference>
<reference evidence="9 10" key="1">
    <citation type="submission" date="2018-05" db="EMBL/GenBank/DDBJ databases">
        <authorList>
            <person name="Goeker M."/>
            <person name="Huntemann M."/>
            <person name="Clum A."/>
            <person name="Pillay M."/>
            <person name="Palaniappan K."/>
            <person name="Varghese N."/>
            <person name="Mikhailova N."/>
            <person name="Stamatis D."/>
            <person name="Reddy T."/>
            <person name="Daum C."/>
            <person name="Shapiro N."/>
            <person name="Ivanova N."/>
            <person name="Kyrpides N."/>
            <person name="Woyke T."/>
        </authorList>
    </citation>
    <scope>NUCLEOTIDE SEQUENCE [LARGE SCALE GENOMIC DNA]</scope>
    <source>
        <strain evidence="9 10">DSM 26524</strain>
    </source>
</reference>